<dbReference type="GO" id="GO:0008999">
    <property type="term" value="F:protein-N-terminal-alanine acetyltransferase activity"/>
    <property type="evidence" value="ECO:0007669"/>
    <property type="project" value="TreeGrafter"/>
</dbReference>
<dbReference type="PANTHER" id="PTHR43441:SF10">
    <property type="entry name" value="ACETYLTRANSFERASE"/>
    <property type="match status" value="1"/>
</dbReference>
<feature type="domain" description="N-acetyltransferase" evidence="1">
    <location>
        <begin position="194"/>
        <end position="351"/>
    </location>
</feature>
<reference evidence="2" key="1">
    <citation type="journal article" date="2014" name="Int. J. Syst. Evol. Microbiol.">
        <title>Complete genome sequence of Corynebacterium casei LMG S-19264T (=DSM 44701T), isolated from a smear-ripened cheese.</title>
        <authorList>
            <consortium name="US DOE Joint Genome Institute (JGI-PGF)"/>
            <person name="Walter F."/>
            <person name="Albersmeier A."/>
            <person name="Kalinowski J."/>
            <person name="Ruckert C."/>
        </authorList>
    </citation>
    <scope>NUCLEOTIDE SEQUENCE</scope>
    <source>
        <strain evidence="2">VKM Ac-2007</strain>
    </source>
</reference>
<dbReference type="Gene3D" id="3.40.630.30">
    <property type="match status" value="2"/>
</dbReference>
<dbReference type="SUPFAM" id="SSF55729">
    <property type="entry name" value="Acyl-CoA N-acyltransferases (Nat)"/>
    <property type="match status" value="2"/>
</dbReference>
<evidence type="ECO:0000313" key="3">
    <source>
        <dbReference type="Proteomes" id="UP001143474"/>
    </source>
</evidence>
<comment type="caution">
    <text evidence="2">The sequence shown here is derived from an EMBL/GenBank/DDBJ whole genome shotgun (WGS) entry which is preliminary data.</text>
</comment>
<dbReference type="Proteomes" id="UP001143474">
    <property type="component" value="Unassembled WGS sequence"/>
</dbReference>
<evidence type="ECO:0000313" key="2">
    <source>
        <dbReference type="EMBL" id="GLK09865.1"/>
    </source>
</evidence>
<gene>
    <name evidence="2" type="ORF">GCM10017600_32710</name>
</gene>
<dbReference type="InterPro" id="IPR016181">
    <property type="entry name" value="Acyl_CoA_acyltransferase"/>
</dbReference>
<dbReference type="Pfam" id="PF13302">
    <property type="entry name" value="Acetyltransf_3"/>
    <property type="match status" value="2"/>
</dbReference>
<dbReference type="GO" id="GO:1990189">
    <property type="term" value="F:protein N-terminal-serine acetyltransferase activity"/>
    <property type="evidence" value="ECO:0007669"/>
    <property type="project" value="TreeGrafter"/>
</dbReference>
<name>A0A9W6MDF1_9ACTN</name>
<accession>A0A9W6MDF1</accession>
<feature type="domain" description="N-acetyltransferase" evidence="1">
    <location>
        <begin position="7"/>
        <end position="170"/>
    </location>
</feature>
<organism evidence="2 3">
    <name type="scientific">Streptosporangium carneum</name>
    <dbReference type="NCBI Taxonomy" id="47481"/>
    <lineage>
        <taxon>Bacteria</taxon>
        <taxon>Bacillati</taxon>
        <taxon>Actinomycetota</taxon>
        <taxon>Actinomycetes</taxon>
        <taxon>Streptosporangiales</taxon>
        <taxon>Streptosporangiaceae</taxon>
        <taxon>Streptosporangium</taxon>
    </lineage>
</organism>
<dbReference type="GO" id="GO:0005737">
    <property type="term" value="C:cytoplasm"/>
    <property type="evidence" value="ECO:0007669"/>
    <property type="project" value="TreeGrafter"/>
</dbReference>
<dbReference type="PROSITE" id="PS51186">
    <property type="entry name" value="GNAT"/>
    <property type="match status" value="2"/>
</dbReference>
<protein>
    <recommendedName>
        <fullName evidence="1">N-acetyltransferase domain-containing protein</fullName>
    </recommendedName>
</protein>
<dbReference type="InterPro" id="IPR051908">
    <property type="entry name" value="Ribosomal_N-acetyltransferase"/>
</dbReference>
<dbReference type="AlphaFoldDB" id="A0A9W6MDF1"/>
<keyword evidence="3" id="KW-1185">Reference proteome</keyword>
<dbReference type="InterPro" id="IPR000182">
    <property type="entry name" value="GNAT_dom"/>
</dbReference>
<reference evidence="2" key="2">
    <citation type="submission" date="2023-01" db="EMBL/GenBank/DDBJ databases">
        <authorList>
            <person name="Sun Q."/>
            <person name="Evtushenko L."/>
        </authorList>
    </citation>
    <scope>NUCLEOTIDE SEQUENCE</scope>
    <source>
        <strain evidence="2">VKM Ac-2007</strain>
    </source>
</reference>
<evidence type="ECO:0000259" key="1">
    <source>
        <dbReference type="PROSITE" id="PS51186"/>
    </source>
</evidence>
<sequence>MILAGQIVLRPLTPGDVGAMVRACADPQIRRFLPSLPVPYTRDDALAYLRTAEQDWESGGAAFAVADAETDEWLGNVGLKRLDPRGNGEVGYLVAPWARGRGVATAAARALTDWAFALGVRRMELLANVENLASQRVAMAAGFQREGVRHSAEALRNGARGDLVAFARLYGDPGERVRPFLPGFPGGSLSDGVVRLTPLGPRDARDYHALENLPDVVRHSVPPEGPDTAKAERLCREAGMRWLAGERAEVTIRDAETDAFAGHIQLTSIVPPLGQAMTGYSALPEFRGRGLTTRAVNLLVNWAFEHTPLTRIVAGTSPANLASQRVLERAGFTREALIRGLLPGPDGTRLDDLQWCRLRPRG</sequence>
<dbReference type="PANTHER" id="PTHR43441">
    <property type="entry name" value="RIBOSOMAL-PROTEIN-SERINE ACETYLTRANSFERASE"/>
    <property type="match status" value="1"/>
</dbReference>
<dbReference type="CDD" id="cd04301">
    <property type="entry name" value="NAT_SF"/>
    <property type="match status" value="1"/>
</dbReference>
<dbReference type="EMBL" id="BSEV01000006">
    <property type="protein sequence ID" value="GLK09865.1"/>
    <property type="molecule type" value="Genomic_DNA"/>
</dbReference>
<proteinExistence type="predicted"/>